<proteinExistence type="predicted"/>
<organism evidence="1 2">
    <name type="scientific">Brassicogethes aeneus</name>
    <name type="common">Rape pollen beetle</name>
    <name type="synonym">Meligethes aeneus</name>
    <dbReference type="NCBI Taxonomy" id="1431903"/>
    <lineage>
        <taxon>Eukaryota</taxon>
        <taxon>Metazoa</taxon>
        <taxon>Ecdysozoa</taxon>
        <taxon>Arthropoda</taxon>
        <taxon>Hexapoda</taxon>
        <taxon>Insecta</taxon>
        <taxon>Pterygota</taxon>
        <taxon>Neoptera</taxon>
        <taxon>Endopterygota</taxon>
        <taxon>Coleoptera</taxon>
        <taxon>Polyphaga</taxon>
        <taxon>Cucujiformia</taxon>
        <taxon>Nitidulidae</taxon>
        <taxon>Meligethinae</taxon>
        <taxon>Brassicogethes</taxon>
    </lineage>
</organism>
<dbReference type="EMBL" id="OV121137">
    <property type="protein sequence ID" value="CAH0558857.1"/>
    <property type="molecule type" value="Genomic_DNA"/>
</dbReference>
<evidence type="ECO:0000313" key="1">
    <source>
        <dbReference type="EMBL" id="CAH0558857.1"/>
    </source>
</evidence>
<dbReference type="OrthoDB" id="6779611at2759"/>
<keyword evidence="2" id="KW-1185">Reference proteome</keyword>
<sequence length="304" mass="35559">MSKFKNRNIKTIPQHLIEEYYFSKANDSNLNEEDCFGESVKIQNSRSTLSSCDEKLESFIFCNDRVNNVSSSSSLSWSDLEFEDGGSKILEELKKIDRVLKRIDPVPSHYDKDEFKQWMDIFPNISIFDDVNTNPKSSLQAKYCDKPITNEAKPHTVIIKMNNTHDLEPTPTSRRFQSRFSGQKSIFTYSNNPKTINIKDYLKISPMKHKFIEKTQFFNGNTFTSLPFLNGEDRRNIFSSHCHGRTMEDKEKIKDNLILPPIINNKEFRSISATPRKPVKSNYFERNTFNYLTNSHKRKSHLHF</sequence>
<gene>
    <name evidence="1" type="ORF">MELIAE_LOCUS9094</name>
</gene>
<reference evidence="1" key="1">
    <citation type="submission" date="2021-12" db="EMBL/GenBank/DDBJ databases">
        <authorList>
            <person name="King R."/>
        </authorList>
    </citation>
    <scope>NUCLEOTIDE SEQUENCE</scope>
</reference>
<dbReference type="Proteomes" id="UP001154078">
    <property type="component" value="Chromosome 6"/>
</dbReference>
<protein>
    <submittedName>
        <fullName evidence="1">Uncharacterized protein</fullName>
    </submittedName>
</protein>
<name>A0A9P0BC13_BRAAE</name>
<evidence type="ECO:0000313" key="2">
    <source>
        <dbReference type="Proteomes" id="UP001154078"/>
    </source>
</evidence>
<dbReference type="AlphaFoldDB" id="A0A9P0BC13"/>
<accession>A0A9P0BC13</accession>